<gene>
    <name evidence="2" type="ORF">H9Q78_13055</name>
</gene>
<feature type="compositionally biased region" description="Basic and acidic residues" evidence="1">
    <location>
        <begin position="108"/>
        <end position="124"/>
    </location>
</feature>
<evidence type="ECO:0000313" key="3">
    <source>
        <dbReference type="Proteomes" id="UP000515823"/>
    </source>
</evidence>
<name>A0A7G9G3G5_9FIRM</name>
<dbReference type="Proteomes" id="UP000515823">
    <property type="component" value="Chromosome"/>
</dbReference>
<keyword evidence="3" id="KW-1185">Reference proteome</keyword>
<dbReference type="AlphaFoldDB" id="A0A7G9G3G5"/>
<protein>
    <submittedName>
        <fullName evidence="2">Uncharacterized protein</fullName>
    </submittedName>
</protein>
<proteinExistence type="predicted"/>
<dbReference type="RefSeq" id="WP_249302275.1">
    <property type="nucleotide sequence ID" value="NZ_CP060634.1"/>
</dbReference>
<feature type="region of interest" description="Disordered" evidence="1">
    <location>
        <begin position="107"/>
        <end position="134"/>
    </location>
</feature>
<reference evidence="2 3" key="1">
    <citation type="submission" date="2020-08" db="EMBL/GenBank/DDBJ databases">
        <authorList>
            <person name="Liu C."/>
            <person name="Sun Q."/>
        </authorList>
    </citation>
    <scope>NUCLEOTIDE SEQUENCE [LARGE SCALE GENOMIC DNA]</scope>
    <source>
        <strain evidence="2 3">NSJ-38</strain>
    </source>
</reference>
<evidence type="ECO:0000256" key="1">
    <source>
        <dbReference type="SAM" id="MobiDB-lite"/>
    </source>
</evidence>
<sequence>MIYDFCLPTAGKILLTPLRRSPYDGIGSFLLLLFPHHDKLPVVLKTIEAATVARCGTRAGRADTWYFYEIRKMEVIRNGAADRTPAERFRTGLKVSAAGQRPVFPRWRKTETKDTDSVSERTGDGKSCGFPADM</sequence>
<organism evidence="2 3">
    <name type="scientific">Qiania dongpingensis</name>
    <dbReference type="NCBI Taxonomy" id="2763669"/>
    <lineage>
        <taxon>Bacteria</taxon>
        <taxon>Bacillati</taxon>
        <taxon>Bacillota</taxon>
        <taxon>Clostridia</taxon>
        <taxon>Lachnospirales</taxon>
        <taxon>Lachnospiraceae</taxon>
        <taxon>Qiania</taxon>
    </lineage>
</organism>
<evidence type="ECO:0000313" key="2">
    <source>
        <dbReference type="EMBL" id="QNM05347.1"/>
    </source>
</evidence>
<accession>A0A7G9G3G5</accession>
<dbReference type="KEGG" id="qdo:H9Q78_13055"/>
<dbReference type="EMBL" id="CP060634">
    <property type="protein sequence ID" value="QNM05347.1"/>
    <property type="molecule type" value="Genomic_DNA"/>
</dbReference>